<protein>
    <submittedName>
        <fullName evidence="7">Uncharacterized protein</fullName>
    </submittedName>
</protein>
<keyword evidence="4" id="KW-0255">Endonuclease</keyword>
<dbReference type="GO" id="GO:0004526">
    <property type="term" value="F:ribonuclease P activity"/>
    <property type="evidence" value="ECO:0007669"/>
    <property type="project" value="InterPro"/>
</dbReference>
<keyword evidence="2" id="KW-0819">tRNA processing</keyword>
<reference evidence="7 8" key="1">
    <citation type="submission" date="2018-09" db="EMBL/GenBank/DDBJ databases">
        <title>Comparative Genomics of Wolbachia-Cardinium Dual Endosymbiosis in a Plant-Parasitic Nematode.</title>
        <authorList>
            <person name="Brown A.M.V."/>
            <person name="Wasala S.K."/>
            <person name="Howe D.K."/>
            <person name="Peetz A.B."/>
            <person name="Zasada I.A."/>
            <person name="Denver D.R."/>
        </authorList>
    </citation>
    <scope>NUCLEOTIDE SEQUENCE [LARGE SCALE GENOMIC DNA]</scope>
    <source>
        <strain evidence="7 8">Pp_1</strain>
    </source>
</reference>
<dbReference type="Gene3D" id="3.30.230.10">
    <property type="match status" value="1"/>
</dbReference>
<dbReference type="Pfam" id="PF00825">
    <property type="entry name" value="Ribonuclease_P"/>
    <property type="match status" value="1"/>
</dbReference>
<dbReference type="InterPro" id="IPR000100">
    <property type="entry name" value="RNase_P"/>
</dbReference>
<name>A0A3N2QB36_9BACT</name>
<dbReference type="InterPro" id="IPR020539">
    <property type="entry name" value="RNase_P_CS"/>
</dbReference>
<evidence type="ECO:0000256" key="2">
    <source>
        <dbReference type="ARBA" id="ARBA00022694"/>
    </source>
</evidence>
<accession>A0A3N2QB36</accession>
<dbReference type="OrthoDB" id="1524972at2"/>
<gene>
    <name evidence="7" type="ORF">EDM02_05690</name>
</gene>
<evidence type="ECO:0000256" key="1">
    <source>
        <dbReference type="ARBA" id="ARBA00002663"/>
    </source>
</evidence>
<evidence type="ECO:0000256" key="4">
    <source>
        <dbReference type="ARBA" id="ARBA00022759"/>
    </source>
</evidence>
<dbReference type="GO" id="GO:0000049">
    <property type="term" value="F:tRNA binding"/>
    <property type="evidence" value="ECO:0007669"/>
    <property type="project" value="InterPro"/>
</dbReference>
<dbReference type="InterPro" id="IPR020568">
    <property type="entry name" value="Ribosomal_Su5_D2-typ_SF"/>
</dbReference>
<dbReference type="RefSeq" id="WP_123663739.1">
    <property type="nucleotide sequence ID" value="NZ_RARA01000027.1"/>
</dbReference>
<comment type="function">
    <text evidence="1">RNaseP catalyzes the removal of the 5'-leader sequence from pre-tRNA to produce the mature 5'-terminus. It can also cleave other RNA substrates such as 4.5S RNA. The protein component plays an auxiliary but essential role in vivo by binding to the 5'-leader sequence and broadening the substrate specificity of the ribozyme.</text>
</comment>
<dbReference type="GO" id="GO:0008033">
    <property type="term" value="P:tRNA processing"/>
    <property type="evidence" value="ECO:0007669"/>
    <property type="project" value="UniProtKB-KW"/>
</dbReference>
<proteinExistence type="predicted"/>
<sequence length="87" mass="9972">MLFSIPKRIVHSAVERNRIKRLLREAYRIHKHILDLPLDTAGCSSKRQFAFLIGYVYTGEKEGVQYPIVHRAVMASLQHLSVLLGIT</sequence>
<evidence type="ECO:0000256" key="3">
    <source>
        <dbReference type="ARBA" id="ARBA00022722"/>
    </source>
</evidence>
<keyword evidence="6" id="KW-0694">RNA-binding</keyword>
<dbReference type="InterPro" id="IPR014721">
    <property type="entry name" value="Ribsml_uS5_D2-typ_fold_subgr"/>
</dbReference>
<dbReference type="Proteomes" id="UP000270927">
    <property type="component" value="Unassembled WGS sequence"/>
</dbReference>
<evidence type="ECO:0000256" key="5">
    <source>
        <dbReference type="ARBA" id="ARBA00022801"/>
    </source>
</evidence>
<evidence type="ECO:0000256" key="6">
    <source>
        <dbReference type="ARBA" id="ARBA00022884"/>
    </source>
</evidence>
<keyword evidence="3" id="KW-0540">Nuclease</keyword>
<evidence type="ECO:0000313" key="8">
    <source>
        <dbReference type="Proteomes" id="UP000270927"/>
    </source>
</evidence>
<dbReference type="AlphaFoldDB" id="A0A3N2QB36"/>
<keyword evidence="8" id="KW-1185">Reference proteome</keyword>
<keyword evidence="5" id="KW-0378">Hydrolase</keyword>
<dbReference type="EMBL" id="RARA01000027">
    <property type="protein sequence ID" value="ROT47026.1"/>
    <property type="molecule type" value="Genomic_DNA"/>
</dbReference>
<comment type="caution">
    <text evidence="7">The sequence shown here is derived from an EMBL/GenBank/DDBJ whole genome shotgun (WGS) entry which is preliminary data.</text>
</comment>
<dbReference type="SUPFAM" id="SSF54211">
    <property type="entry name" value="Ribosomal protein S5 domain 2-like"/>
    <property type="match status" value="1"/>
</dbReference>
<organism evidence="7 8">
    <name type="scientific">Candidatus Cardinium hertigii</name>
    <dbReference type="NCBI Taxonomy" id="247481"/>
    <lineage>
        <taxon>Bacteria</taxon>
        <taxon>Pseudomonadati</taxon>
        <taxon>Bacteroidota</taxon>
        <taxon>Cytophagia</taxon>
        <taxon>Cytophagales</taxon>
        <taxon>Amoebophilaceae</taxon>
        <taxon>Candidatus Cardinium</taxon>
    </lineage>
</organism>
<evidence type="ECO:0000313" key="7">
    <source>
        <dbReference type="EMBL" id="ROT47026.1"/>
    </source>
</evidence>
<dbReference type="PROSITE" id="PS00648">
    <property type="entry name" value="RIBONUCLEASE_P"/>
    <property type="match status" value="1"/>
</dbReference>